<keyword evidence="5" id="KW-0472">Membrane</keyword>
<dbReference type="InterPro" id="IPR020845">
    <property type="entry name" value="AMP-binding_CS"/>
</dbReference>
<dbReference type="AlphaFoldDB" id="A0A7F5RM55"/>
<name>A0A7F5RM55_AGRPL</name>
<dbReference type="Proteomes" id="UP000192223">
    <property type="component" value="Unplaced"/>
</dbReference>
<keyword evidence="5" id="KW-1133">Transmembrane helix</keyword>
<evidence type="ECO:0000256" key="2">
    <source>
        <dbReference type="ARBA" id="ARBA00006432"/>
    </source>
</evidence>
<dbReference type="OrthoDB" id="10253869at2759"/>
<dbReference type="InterPro" id="IPR000873">
    <property type="entry name" value="AMP-dep_synth/lig_dom"/>
</dbReference>
<dbReference type="PANTHER" id="PTHR24096">
    <property type="entry name" value="LONG-CHAIN-FATTY-ACID--COA LIGASE"/>
    <property type="match status" value="1"/>
</dbReference>
<evidence type="ECO:0000256" key="4">
    <source>
        <dbReference type="ARBA" id="ARBA00023140"/>
    </source>
</evidence>
<comment type="subcellular location">
    <subcellularLocation>
        <location evidence="1">Peroxisome</location>
    </subcellularLocation>
</comment>
<dbReference type="RefSeq" id="XP_025837016.1">
    <property type="nucleotide sequence ID" value="XM_025981231.1"/>
</dbReference>
<keyword evidence="4" id="KW-0576">Peroxisome</keyword>
<organism evidence="8 9">
    <name type="scientific">Agrilus planipennis</name>
    <name type="common">Emerald ash borer</name>
    <name type="synonym">Agrilus marcopoli</name>
    <dbReference type="NCBI Taxonomy" id="224129"/>
    <lineage>
        <taxon>Eukaryota</taxon>
        <taxon>Metazoa</taxon>
        <taxon>Ecdysozoa</taxon>
        <taxon>Arthropoda</taxon>
        <taxon>Hexapoda</taxon>
        <taxon>Insecta</taxon>
        <taxon>Pterygota</taxon>
        <taxon>Neoptera</taxon>
        <taxon>Endopterygota</taxon>
        <taxon>Coleoptera</taxon>
        <taxon>Polyphaga</taxon>
        <taxon>Elateriformia</taxon>
        <taxon>Buprestoidea</taxon>
        <taxon>Buprestidae</taxon>
        <taxon>Agrilinae</taxon>
        <taxon>Agrilus</taxon>
    </lineage>
</organism>
<sequence length="539" mass="60652">MDAKKSDCNKRCDKILSNESYDFLRMDPRGLGYILFEKLAEHGKDVMQIDTITGKEDTFVNFRTRCIRTALHMKSKGYSPQDKITICTYNTLDSAVPLIASILTGLVPNTLDPSFSVDDFKYYLQLIKPKAIFVAPEVEHSIKEAAKSNNLDTEVIVFGTSFNDFLIPVEGEETFVPFLPLSVRDTALVLFSSGTTGKPKAICLSHVGLYQFATSKTICVKSDRLLFFSSLYWISQVCLTFANIIFGFVKLVYPKFDTARTFCNIVRDYKLHTTFLPPSTLVEISNYCIQNGITLQMDNIFVGGATVSKEHLKLASKVFPSAKFLNCYGQTEVGFISAFPRKENFTEKHEEKVFAGSSGNISPGITLRIVNLDTEETLGPMEEGEIRLRSNTLMNGYYGVDSSDVYDSQGWFKTGDIGYYDEEEFIYIVGRCKEMLKYKSFPVSPAILEDVLLQHPAIKECVVTGIPHEVDGDHPVAFVTLKQGFKVNPDEIKEFVDDRVDDRKRLRGGVILIDNIPLTATGKPQRRMLKEMLQSINCQ</sequence>
<feature type="domain" description="AMP-binding enzyme C-terminal" evidence="7">
    <location>
        <begin position="448"/>
        <end position="523"/>
    </location>
</feature>
<evidence type="ECO:0000256" key="3">
    <source>
        <dbReference type="ARBA" id="ARBA00022598"/>
    </source>
</evidence>
<dbReference type="GO" id="GO:0005777">
    <property type="term" value="C:peroxisome"/>
    <property type="evidence" value="ECO:0007669"/>
    <property type="project" value="UniProtKB-SubCell"/>
</dbReference>
<dbReference type="GeneID" id="108737087"/>
<evidence type="ECO:0000256" key="1">
    <source>
        <dbReference type="ARBA" id="ARBA00004275"/>
    </source>
</evidence>
<keyword evidence="5" id="KW-0812">Transmembrane</keyword>
<accession>A0A7F5RM55</accession>
<dbReference type="PANTHER" id="PTHR24096:SF149">
    <property type="entry name" value="AMP-BINDING DOMAIN-CONTAINING PROTEIN-RELATED"/>
    <property type="match status" value="1"/>
</dbReference>
<dbReference type="Pfam" id="PF13193">
    <property type="entry name" value="AMP-binding_C"/>
    <property type="match status" value="1"/>
</dbReference>
<dbReference type="InterPro" id="IPR045851">
    <property type="entry name" value="AMP-bd_C_sf"/>
</dbReference>
<keyword evidence="8" id="KW-1185">Reference proteome</keyword>
<dbReference type="Pfam" id="PF00501">
    <property type="entry name" value="AMP-binding"/>
    <property type="match status" value="1"/>
</dbReference>
<feature type="transmembrane region" description="Helical" evidence="5">
    <location>
        <begin position="231"/>
        <end position="253"/>
    </location>
</feature>
<proteinExistence type="inferred from homology"/>
<dbReference type="PROSITE" id="PS00455">
    <property type="entry name" value="AMP_BINDING"/>
    <property type="match status" value="1"/>
</dbReference>
<dbReference type="SUPFAM" id="SSF56801">
    <property type="entry name" value="Acetyl-CoA synthetase-like"/>
    <property type="match status" value="1"/>
</dbReference>
<evidence type="ECO:0000313" key="9">
    <source>
        <dbReference type="RefSeq" id="XP_025837016.1"/>
    </source>
</evidence>
<dbReference type="InterPro" id="IPR042099">
    <property type="entry name" value="ANL_N_sf"/>
</dbReference>
<dbReference type="Gene3D" id="3.30.300.30">
    <property type="match status" value="1"/>
</dbReference>
<protein>
    <submittedName>
        <fullName evidence="9">Luciferin 4-monooxygenase isoform X2</fullName>
    </submittedName>
</protein>
<evidence type="ECO:0000259" key="7">
    <source>
        <dbReference type="Pfam" id="PF13193"/>
    </source>
</evidence>
<dbReference type="FunFam" id="3.30.300.30:FF:000007">
    <property type="entry name" value="4-coumarate--CoA ligase 2"/>
    <property type="match status" value="1"/>
</dbReference>
<gene>
    <name evidence="9" type="primary">LOC108737087</name>
</gene>
<keyword evidence="3" id="KW-0436">Ligase</keyword>
<evidence type="ECO:0000313" key="8">
    <source>
        <dbReference type="Proteomes" id="UP000192223"/>
    </source>
</evidence>
<feature type="domain" description="AMP-dependent synthetase/ligase" evidence="6">
    <location>
        <begin position="49"/>
        <end position="398"/>
    </location>
</feature>
<reference evidence="9" key="1">
    <citation type="submission" date="2025-08" db="UniProtKB">
        <authorList>
            <consortium name="RefSeq"/>
        </authorList>
    </citation>
    <scope>IDENTIFICATION</scope>
    <source>
        <tissue evidence="9">Entire body</tissue>
    </source>
</reference>
<dbReference type="InterPro" id="IPR025110">
    <property type="entry name" value="AMP-bd_C"/>
</dbReference>
<dbReference type="InParanoid" id="A0A7F5RM55"/>
<comment type="similarity">
    <text evidence="2">Belongs to the ATP-dependent AMP-binding enzyme family.</text>
</comment>
<dbReference type="Gene3D" id="3.40.50.12780">
    <property type="entry name" value="N-terminal domain of ligase-like"/>
    <property type="match status" value="1"/>
</dbReference>
<evidence type="ECO:0000259" key="6">
    <source>
        <dbReference type="Pfam" id="PF00501"/>
    </source>
</evidence>
<dbReference type="GO" id="GO:0016405">
    <property type="term" value="F:CoA-ligase activity"/>
    <property type="evidence" value="ECO:0007669"/>
    <property type="project" value="TreeGrafter"/>
</dbReference>
<evidence type="ECO:0000256" key="5">
    <source>
        <dbReference type="SAM" id="Phobius"/>
    </source>
</evidence>